<dbReference type="EMBL" id="SJTG01000001">
    <property type="protein sequence ID" value="TCI12108.1"/>
    <property type="molecule type" value="Genomic_DNA"/>
</dbReference>
<evidence type="ECO:0000313" key="2">
    <source>
        <dbReference type="EMBL" id="TCI12108.1"/>
    </source>
</evidence>
<dbReference type="AlphaFoldDB" id="A0A4R0YYJ7"/>
<dbReference type="Proteomes" id="UP000291822">
    <property type="component" value="Unassembled WGS sequence"/>
</dbReference>
<keyword evidence="3" id="KW-1185">Reference proteome</keyword>
<proteinExistence type="predicted"/>
<name>A0A4R0YYJ7_9GAMM</name>
<protein>
    <submittedName>
        <fullName evidence="2">Uncharacterized protein</fullName>
    </submittedName>
</protein>
<accession>A0A4R0YYJ7</accession>
<organism evidence="2 3">
    <name type="scientific">Dyella soli</name>
    <dbReference type="NCBI Taxonomy" id="522319"/>
    <lineage>
        <taxon>Bacteria</taxon>
        <taxon>Pseudomonadati</taxon>
        <taxon>Pseudomonadota</taxon>
        <taxon>Gammaproteobacteria</taxon>
        <taxon>Lysobacterales</taxon>
        <taxon>Rhodanobacteraceae</taxon>
        <taxon>Dyella</taxon>
    </lineage>
</organism>
<evidence type="ECO:0000313" key="3">
    <source>
        <dbReference type="Proteomes" id="UP000291822"/>
    </source>
</evidence>
<reference evidence="2 3" key="1">
    <citation type="submission" date="2019-02" db="EMBL/GenBank/DDBJ databases">
        <title>Dyella amyloliquefaciens sp. nov., isolated from forest soil.</title>
        <authorList>
            <person name="Gao Z.-H."/>
            <person name="Qiu L.-H."/>
        </authorList>
    </citation>
    <scope>NUCLEOTIDE SEQUENCE [LARGE SCALE GENOMIC DNA]</scope>
    <source>
        <strain evidence="2 3">KACC 12747</strain>
    </source>
</reference>
<feature type="chain" id="PRO_5020492176" evidence="1">
    <location>
        <begin position="22"/>
        <end position="263"/>
    </location>
</feature>
<dbReference type="RefSeq" id="WP_131151112.1">
    <property type="nucleotide sequence ID" value="NZ_SJTG01000001.1"/>
</dbReference>
<comment type="caution">
    <text evidence="2">The sequence shown here is derived from an EMBL/GenBank/DDBJ whole genome shotgun (WGS) entry which is preliminary data.</text>
</comment>
<sequence length="263" mass="27614">MKTSVRAAVLAACLAPTCLWAASAFDGAWKMDLSKAQLSSKPDVLVIKDGMYHCKTCVPAIDIKADGTDQPVSGHPYFDTLAMTVVDDHTVREVGKKGGRDVLTETTVVSADGKTATSDFSDSSAGNGTPVTGKATMAKVAAGPAGAHALSGSWRTTKYEGVSDNALTMNFKEDGGMLSMDSPMGTSYSARLDGSDAPYKGDPGIDSVAVMKKGKNTIVETDKRQGKVIDVVTMTVQPDGKTMKVGIEDKLHGTHSEFIAMKQ</sequence>
<gene>
    <name evidence="2" type="ORF">EZM97_01710</name>
</gene>
<evidence type="ECO:0000256" key="1">
    <source>
        <dbReference type="SAM" id="SignalP"/>
    </source>
</evidence>
<feature type="signal peptide" evidence="1">
    <location>
        <begin position="1"/>
        <end position="21"/>
    </location>
</feature>
<keyword evidence="1" id="KW-0732">Signal</keyword>